<name>A0A2W5TJ03_9BACT</name>
<evidence type="ECO:0000256" key="3">
    <source>
        <dbReference type="ARBA" id="ARBA00022989"/>
    </source>
</evidence>
<accession>A0A2W5TJ03</accession>
<keyword evidence="2 6" id="KW-0812">Transmembrane</keyword>
<evidence type="ECO:0000313" key="7">
    <source>
        <dbReference type="EMBL" id="PZR12686.1"/>
    </source>
</evidence>
<comment type="subcellular location">
    <subcellularLocation>
        <location evidence="1">Membrane</location>
        <topology evidence="1">Single-pass membrane protein</topology>
    </subcellularLocation>
</comment>
<dbReference type="Proteomes" id="UP000249061">
    <property type="component" value="Unassembled WGS sequence"/>
</dbReference>
<evidence type="ECO:0000256" key="1">
    <source>
        <dbReference type="ARBA" id="ARBA00004167"/>
    </source>
</evidence>
<protein>
    <recommendedName>
        <fullName evidence="9">Energy transducer TonB</fullName>
    </recommendedName>
</protein>
<evidence type="ECO:0000256" key="2">
    <source>
        <dbReference type="ARBA" id="ARBA00022692"/>
    </source>
</evidence>
<evidence type="ECO:0008006" key="9">
    <source>
        <dbReference type="Google" id="ProtNLM"/>
    </source>
</evidence>
<dbReference type="GO" id="GO:0016020">
    <property type="term" value="C:membrane"/>
    <property type="evidence" value="ECO:0007669"/>
    <property type="project" value="UniProtKB-SubCell"/>
</dbReference>
<evidence type="ECO:0000256" key="5">
    <source>
        <dbReference type="SAM" id="MobiDB-lite"/>
    </source>
</evidence>
<feature type="transmembrane region" description="Helical" evidence="6">
    <location>
        <begin position="20"/>
        <end position="40"/>
    </location>
</feature>
<feature type="region of interest" description="Disordered" evidence="5">
    <location>
        <begin position="95"/>
        <end position="157"/>
    </location>
</feature>
<dbReference type="Gene3D" id="3.30.1150.10">
    <property type="match status" value="1"/>
</dbReference>
<dbReference type="NCBIfam" id="TIGR01352">
    <property type="entry name" value="tonB_Cterm"/>
    <property type="match status" value="1"/>
</dbReference>
<dbReference type="InterPro" id="IPR006260">
    <property type="entry name" value="TonB/TolA_C"/>
</dbReference>
<organism evidence="7 8">
    <name type="scientific">Archangium gephyra</name>
    <dbReference type="NCBI Taxonomy" id="48"/>
    <lineage>
        <taxon>Bacteria</taxon>
        <taxon>Pseudomonadati</taxon>
        <taxon>Myxococcota</taxon>
        <taxon>Myxococcia</taxon>
        <taxon>Myxococcales</taxon>
        <taxon>Cystobacterineae</taxon>
        <taxon>Archangiaceae</taxon>
        <taxon>Archangium</taxon>
    </lineage>
</organism>
<gene>
    <name evidence="7" type="ORF">DI536_13990</name>
</gene>
<dbReference type="AlphaFoldDB" id="A0A2W5TJ03"/>
<comment type="caution">
    <text evidence="7">The sequence shown here is derived from an EMBL/GenBank/DDBJ whole genome shotgun (WGS) entry which is preliminary data.</text>
</comment>
<feature type="region of interest" description="Disordered" evidence="5">
    <location>
        <begin position="174"/>
        <end position="220"/>
    </location>
</feature>
<dbReference type="Pfam" id="PF13103">
    <property type="entry name" value="TonB_2"/>
    <property type="match status" value="1"/>
</dbReference>
<dbReference type="EMBL" id="QFQP01000011">
    <property type="protein sequence ID" value="PZR12686.1"/>
    <property type="molecule type" value="Genomic_DNA"/>
</dbReference>
<proteinExistence type="predicted"/>
<keyword evidence="4 6" id="KW-0472">Membrane</keyword>
<evidence type="ECO:0000313" key="8">
    <source>
        <dbReference type="Proteomes" id="UP000249061"/>
    </source>
</evidence>
<evidence type="ECO:0000256" key="4">
    <source>
        <dbReference type="ARBA" id="ARBA00023136"/>
    </source>
</evidence>
<dbReference type="SUPFAM" id="SSF74653">
    <property type="entry name" value="TolA/TonB C-terminal domain"/>
    <property type="match status" value="1"/>
</dbReference>
<evidence type="ECO:0000256" key="6">
    <source>
        <dbReference type="SAM" id="Phobius"/>
    </source>
</evidence>
<sequence>MLLLLRDPPRPSPLRLVGMVVASVLAHGLIFGLFVAWGSLTGTPKPPRKEAPRPVSMRRIDSKTWAANRATASARASAVIERPVPMPKGQIVDVEQGNNKVPTESNYLAESNNTVTKETRAKNQVSKWSRATAKTTEKPEALPSSKGSEQESAAAPIQSGVSLAESMLGRRDRPSLLPQQLNSGTGEGEKTAAVGTEGSESGPASTDEGGGAPNDALDVPEGDGTYLNTREFRYASFFNRVKQAISAKWDPSGRLRAKNRSIGYVARTTVMNISLRPDGSIADLFVARSSGMEELDVEAMNAVQRAGPFANPPAALVRDGYISFSFTFQVTNEGMVSNPFRFR</sequence>
<feature type="compositionally biased region" description="Polar residues" evidence="5">
    <location>
        <begin position="96"/>
        <end position="134"/>
    </location>
</feature>
<reference evidence="7 8" key="1">
    <citation type="submission" date="2017-08" db="EMBL/GenBank/DDBJ databases">
        <title>Infants hospitalized years apart are colonized by the same room-sourced microbial strains.</title>
        <authorList>
            <person name="Brooks B."/>
            <person name="Olm M.R."/>
            <person name="Firek B.A."/>
            <person name="Baker R."/>
            <person name="Thomas B.C."/>
            <person name="Morowitz M.J."/>
            <person name="Banfield J.F."/>
        </authorList>
    </citation>
    <scope>NUCLEOTIDE SEQUENCE [LARGE SCALE GENOMIC DNA]</scope>
    <source>
        <strain evidence="7">S2_003_000_R2_14</strain>
    </source>
</reference>
<keyword evidence="3 6" id="KW-1133">Transmembrane helix</keyword>